<comment type="subcellular location">
    <subcellularLocation>
        <location evidence="2">Cell membrane</location>
        <topology evidence="2">Multi-pass membrane protein</topology>
    </subcellularLocation>
</comment>
<feature type="chain" id="PRO_5026714071" evidence="15">
    <location>
        <begin position="30"/>
        <end position="529"/>
    </location>
</feature>
<dbReference type="Proteomes" id="UP000441797">
    <property type="component" value="Unassembled WGS sequence"/>
</dbReference>
<evidence type="ECO:0000256" key="3">
    <source>
        <dbReference type="ARBA" id="ARBA00022426"/>
    </source>
</evidence>
<feature type="transmembrane region" description="Helical" evidence="14">
    <location>
        <begin position="410"/>
        <end position="429"/>
    </location>
</feature>
<keyword evidence="6" id="KW-0533">Nickel</keyword>
<comment type="caution">
    <text evidence="16">The sequence shown here is derived from an EMBL/GenBank/DDBJ whole genome shotgun (WGS) entry which is preliminary data.</text>
</comment>
<evidence type="ECO:0000256" key="2">
    <source>
        <dbReference type="ARBA" id="ARBA00004651"/>
    </source>
</evidence>
<evidence type="ECO:0000256" key="1">
    <source>
        <dbReference type="ARBA" id="ARBA00002510"/>
    </source>
</evidence>
<dbReference type="GO" id="GO:0032025">
    <property type="term" value="P:response to cobalt ion"/>
    <property type="evidence" value="ECO:0007669"/>
    <property type="project" value="TreeGrafter"/>
</dbReference>
<dbReference type="InterPro" id="IPR011541">
    <property type="entry name" value="Ni/Co_transpt_high_affinity"/>
</dbReference>
<dbReference type="RefSeq" id="WP_105219884.1">
    <property type="nucleotide sequence ID" value="NZ_CAWNSU010000049.1"/>
</dbReference>
<evidence type="ECO:0000313" key="17">
    <source>
        <dbReference type="Proteomes" id="UP000441797"/>
    </source>
</evidence>
<dbReference type="PROSITE" id="PS00018">
    <property type="entry name" value="EF_HAND_1"/>
    <property type="match status" value="1"/>
</dbReference>
<feature type="transmembrane region" description="Helical" evidence="14">
    <location>
        <begin position="263"/>
        <end position="282"/>
    </location>
</feature>
<dbReference type="InterPro" id="IPR051224">
    <property type="entry name" value="NiCoT_RcnA"/>
</dbReference>
<feature type="transmembrane region" description="Helical" evidence="14">
    <location>
        <begin position="335"/>
        <end position="359"/>
    </location>
</feature>
<evidence type="ECO:0000256" key="6">
    <source>
        <dbReference type="ARBA" id="ARBA00022596"/>
    </source>
</evidence>
<keyword evidence="8 14" id="KW-1133">Transmembrane helix</keyword>
<gene>
    <name evidence="16" type="ORF">BWI75_16320</name>
</gene>
<dbReference type="PANTHER" id="PTHR40659">
    <property type="entry name" value="NICKEL/COBALT EFFLUX SYSTEM RCNA"/>
    <property type="match status" value="1"/>
</dbReference>
<sequence length="529" mass="57091">MTKWHKYRLFVVSFFGALLLTLLPTPSLAHWADLAVAEIVVGETQTMIALTFPTGLVAWADVNQDGKLSSDEFQTHQAELQAFLSDRIRLTDGQGNSGIMHLTLLDDNNLVPNLQATANTHSTLQLAYSWSQPVSGLKINYNLFLPAAPAARSLATIFYAGQVQNHIFSPYNQQLALMPGALLPSGSFFLAIAASFVWGAMHAMSPGHGKTVVGAYLVGTRATAQHALFLGLTTTITHTLGVFVLGLVTLFASQYILPEQLSPWLSCLSGIMVVAIGLNLFFSRMRRSPHDVHTHSDQHHSHHDHHHDDEHAHSHSHGHHSHLPPENLPITWRSLLVLGISGGLVPCPSALVVLLSAIALGRIGFGLVLVLAFSFGLAGVLIAIGLLLVRVKRVFKQIPTHIKLVRFLPAISALFVALLGVGITTQAVMQIRATEFTFAHPSSVASVTDSEIASPPDSLLCYMQTANNRTINLNALCQKQTVDENLSPSITPGVSSTSNTNLPNSNTNSAADSCYFVDTSGRSCNNIND</sequence>
<organism evidence="16 17">
    <name type="scientific">Gloeocapsopsis dulcis AAB1 = 1H9</name>
    <dbReference type="NCBI Taxonomy" id="1433147"/>
    <lineage>
        <taxon>Bacteria</taxon>
        <taxon>Bacillati</taxon>
        <taxon>Cyanobacteriota</taxon>
        <taxon>Cyanophyceae</taxon>
        <taxon>Oscillatoriophycideae</taxon>
        <taxon>Chroococcales</taxon>
        <taxon>Chroococcaceae</taxon>
        <taxon>Gloeocapsopsis</taxon>
        <taxon>Gloeocapsopsis dulcis</taxon>
    </lineage>
</organism>
<accession>A0A6N8FXI9</accession>
<evidence type="ECO:0000256" key="11">
    <source>
        <dbReference type="ARBA" id="ARBA00023136"/>
    </source>
</evidence>
<keyword evidence="10" id="KW-0921">Nickel transport</keyword>
<keyword evidence="15" id="KW-0732">Signal</keyword>
<dbReference type="OrthoDB" id="271709at2"/>
<evidence type="ECO:0000313" key="16">
    <source>
        <dbReference type="EMBL" id="MUL37848.1"/>
    </source>
</evidence>
<comment type="function">
    <text evidence="1">Efflux system for nickel and cobalt.</text>
</comment>
<protein>
    <submittedName>
        <fullName evidence="16">ABC transporter permease</fullName>
    </submittedName>
</protein>
<evidence type="ECO:0000256" key="7">
    <source>
        <dbReference type="ARBA" id="ARBA00022692"/>
    </source>
</evidence>
<evidence type="ECO:0000256" key="5">
    <source>
        <dbReference type="ARBA" id="ARBA00022475"/>
    </source>
</evidence>
<keyword evidence="12" id="KW-0170">Cobalt</keyword>
<keyword evidence="4" id="KW-0813">Transport</keyword>
<dbReference type="GO" id="GO:0010045">
    <property type="term" value="P:response to nickel cation"/>
    <property type="evidence" value="ECO:0007669"/>
    <property type="project" value="TreeGrafter"/>
</dbReference>
<dbReference type="PANTHER" id="PTHR40659:SF1">
    <property type="entry name" value="NICKEL_COBALT EFFLUX SYSTEM RCNA"/>
    <property type="match status" value="1"/>
</dbReference>
<reference evidence="16 17" key="1">
    <citation type="journal article" date="2019" name="Front. Microbiol.">
        <title>Genomic Features for Desiccation Tolerance and Sugar Biosynthesis in the Extremophile Gloeocapsopsis sp. UTEX B3054.</title>
        <authorList>
            <person name="Urrejola C."/>
            <person name="Alcorta J."/>
            <person name="Salas L."/>
            <person name="Vasquez M."/>
            <person name="Polz M.F."/>
            <person name="Vicuna R."/>
            <person name="Diez B."/>
        </authorList>
    </citation>
    <scope>NUCLEOTIDE SEQUENCE [LARGE SCALE GENOMIC DNA]</scope>
    <source>
        <strain evidence="16 17">1H9</strain>
    </source>
</reference>
<dbReference type="EMBL" id="NAPY01000027">
    <property type="protein sequence ID" value="MUL37848.1"/>
    <property type="molecule type" value="Genomic_DNA"/>
</dbReference>
<dbReference type="AlphaFoldDB" id="A0A6N8FXI9"/>
<dbReference type="GO" id="GO:0006824">
    <property type="term" value="P:cobalt ion transport"/>
    <property type="evidence" value="ECO:0007669"/>
    <property type="project" value="UniProtKB-KW"/>
</dbReference>
<keyword evidence="9" id="KW-0406">Ion transport</keyword>
<keyword evidence="3" id="KW-0171">Cobalt transport</keyword>
<dbReference type="GO" id="GO:0005886">
    <property type="term" value="C:plasma membrane"/>
    <property type="evidence" value="ECO:0007669"/>
    <property type="project" value="UniProtKB-SubCell"/>
</dbReference>
<evidence type="ECO:0000256" key="4">
    <source>
        <dbReference type="ARBA" id="ARBA00022448"/>
    </source>
</evidence>
<dbReference type="GO" id="GO:0015099">
    <property type="term" value="F:nickel cation transmembrane transporter activity"/>
    <property type="evidence" value="ECO:0007669"/>
    <property type="project" value="InterPro"/>
</dbReference>
<keyword evidence="7 14" id="KW-0812">Transmembrane</keyword>
<evidence type="ECO:0000256" key="8">
    <source>
        <dbReference type="ARBA" id="ARBA00022989"/>
    </source>
</evidence>
<feature type="region of interest" description="Disordered" evidence="13">
    <location>
        <begin position="291"/>
        <end position="323"/>
    </location>
</feature>
<keyword evidence="17" id="KW-1185">Reference proteome</keyword>
<evidence type="ECO:0000256" key="15">
    <source>
        <dbReference type="SAM" id="SignalP"/>
    </source>
</evidence>
<evidence type="ECO:0000256" key="13">
    <source>
        <dbReference type="SAM" id="MobiDB-lite"/>
    </source>
</evidence>
<keyword evidence="11 14" id="KW-0472">Membrane</keyword>
<evidence type="ECO:0000256" key="14">
    <source>
        <dbReference type="SAM" id="Phobius"/>
    </source>
</evidence>
<evidence type="ECO:0000256" key="10">
    <source>
        <dbReference type="ARBA" id="ARBA00023112"/>
    </source>
</evidence>
<feature type="signal peptide" evidence="15">
    <location>
        <begin position="1"/>
        <end position="29"/>
    </location>
</feature>
<dbReference type="GO" id="GO:0046583">
    <property type="term" value="F:monoatomic cation efflux transmembrane transporter activity"/>
    <property type="evidence" value="ECO:0007669"/>
    <property type="project" value="TreeGrafter"/>
</dbReference>
<evidence type="ECO:0000256" key="12">
    <source>
        <dbReference type="ARBA" id="ARBA00023285"/>
    </source>
</evidence>
<dbReference type="InterPro" id="IPR018247">
    <property type="entry name" value="EF_Hand_1_Ca_BS"/>
</dbReference>
<name>A0A6N8FXI9_9CHRO</name>
<keyword evidence="5" id="KW-1003">Cell membrane</keyword>
<feature type="transmembrane region" description="Helical" evidence="14">
    <location>
        <begin position="227"/>
        <end position="257"/>
    </location>
</feature>
<feature type="transmembrane region" description="Helical" evidence="14">
    <location>
        <begin position="175"/>
        <end position="200"/>
    </location>
</feature>
<evidence type="ECO:0000256" key="9">
    <source>
        <dbReference type="ARBA" id="ARBA00023065"/>
    </source>
</evidence>
<feature type="transmembrane region" description="Helical" evidence="14">
    <location>
        <begin position="365"/>
        <end position="389"/>
    </location>
</feature>
<proteinExistence type="predicted"/>
<dbReference type="Pfam" id="PF03824">
    <property type="entry name" value="NicO"/>
    <property type="match status" value="1"/>
</dbReference>